<feature type="transmembrane region" description="Helical" evidence="1">
    <location>
        <begin position="51"/>
        <end position="72"/>
    </location>
</feature>
<dbReference type="EMBL" id="DXHR01000020">
    <property type="protein sequence ID" value="HIW12749.1"/>
    <property type="molecule type" value="Genomic_DNA"/>
</dbReference>
<feature type="transmembrane region" description="Helical" evidence="1">
    <location>
        <begin position="79"/>
        <end position="99"/>
    </location>
</feature>
<proteinExistence type="predicted"/>
<keyword evidence="1" id="KW-0812">Transmembrane</keyword>
<sequence length="136" mass="15547">MGKILLSGLISGTVAGLLLAGAFSYVQLSTDIELLDLLLNLDFISREEPHIVIQILLHLLVSVVIATILKWIYINRSKLYMPSMVAIWVITTSLYFILSKQAEEPMELHSYIGWTLWSIFHIGYLEVLHICYKKRI</sequence>
<gene>
    <name evidence="2" type="ORF">H9891_06255</name>
</gene>
<dbReference type="Proteomes" id="UP000823989">
    <property type="component" value="Unassembled WGS sequence"/>
</dbReference>
<reference evidence="2" key="1">
    <citation type="journal article" date="2021" name="PeerJ">
        <title>Extensive microbial diversity within the chicken gut microbiome revealed by metagenomics and culture.</title>
        <authorList>
            <person name="Gilroy R."/>
            <person name="Ravi A."/>
            <person name="Getino M."/>
            <person name="Pursley I."/>
            <person name="Horton D.L."/>
            <person name="Alikhan N.F."/>
            <person name="Baker D."/>
            <person name="Gharbi K."/>
            <person name="Hall N."/>
            <person name="Watson M."/>
            <person name="Adriaenssens E.M."/>
            <person name="Foster-Nyarko E."/>
            <person name="Jarju S."/>
            <person name="Secka A."/>
            <person name="Antonio M."/>
            <person name="Oren A."/>
            <person name="Chaudhuri R.R."/>
            <person name="La Ragione R."/>
            <person name="Hildebrand F."/>
            <person name="Pallen M.J."/>
        </authorList>
    </citation>
    <scope>NUCLEOTIDE SEQUENCE</scope>
    <source>
        <strain evidence="2">ChiHjej13B12-752</strain>
    </source>
</reference>
<protein>
    <submittedName>
        <fullName evidence="2">Uncharacterized protein</fullName>
    </submittedName>
</protein>
<keyword evidence="1" id="KW-1133">Transmembrane helix</keyword>
<reference evidence="2" key="2">
    <citation type="submission" date="2021-04" db="EMBL/GenBank/DDBJ databases">
        <authorList>
            <person name="Gilroy R."/>
        </authorList>
    </citation>
    <scope>NUCLEOTIDE SEQUENCE</scope>
    <source>
        <strain evidence="2">ChiHjej13B12-752</strain>
    </source>
</reference>
<feature type="transmembrane region" description="Helical" evidence="1">
    <location>
        <begin position="111"/>
        <end position="132"/>
    </location>
</feature>
<organism evidence="2 3">
    <name type="scientific">Candidatus Salinicoccus stercoripullorum</name>
    <dbReference type="NCBI Taxonomy" id="2838756"/>
    <lineage>
        <taxon>Bacteria</taxon>
        <taxon>Bacillati</taxon>
        <taxon>Bacillota</taxon>
        <taxon>Bacilli</taxon>
        <taxon>Bacillales</taxon>
        <taxon>Staphylococcaceae</taxon>
        <taxon>Salinicoccus</taxon>
    </lineage>
</organism>
<evidence type="ECO:0000313" key="2">
    <source>
        <dbReference type="EMBL" id="HIW12749.1"/>
    </source>
</evidence>
<name>A0A9D1QHH2_9STAP</name>
<evidence type="ECO:0000313" key="3">
    <source>
        <dbReference type="Proteomes" id="UP000823989"/>
    </source>
</evidence>
<keyword evidence="1" id="KW-0472">Membrane</keyword>
<accession>A0A9D1QHH2</accession>
<dbReference type="AlphaFoldDB" id="A0A9D1QHH2"/>
<evidence type="ECO:0000256" key="1">
    <source>
        <dbReference type="SAM" id="Phobius"/>
    </source>
</evidence>
<comment type="caution">
    <text evidence="2">The sequence shown here is derived from an EMBL/GenBank/DDBJ whole genome shotgun (WGS) entry which is preliminary data.</text>
</comment>